<proteinExistence type="predicted"/>
<dbReference type="RefSeq" id="WP_048167154.1">
    <property type="nucleotide sequence ID" value="NZ_CP009501.1"/>
</dbReference>
<dbReference type="HOGENOM" id="CLU_1773229_0_0_2"/>
<dbReference type="KEGG" id="mthr:MSTHT_1319"/>
<dbReference type="PROSITE" id="PS51257">
    <property type="entry name" value="PROKAR_LIPOPROTEIN"/>
    <property type="match status" value="1"/>
</dbReference>
<protein>
    <submittedName>
        <fullName evidence="1">Uncharacterized protein</fullName>
    </submittedName>
</protein>
<organism evidence="1 2">
    <name type="scientific">Methanosarcina thermophila (strain ATCC 43570 / DSM 1825 / OCM 12 / VKM B-1830 / TM-1)</name>
    <dbReference type="NCBI Taxonomy" id="523844"/>
    <lineage>
        <taxon>Archaea</taxon>
        <taxon>Methanobacteriati</taxon>
        <taxon>Methanobacteriota</taxon>
        <taxon>Stenosarchaea group</taxon>
        <taxon>Methanomicrobia</taxon>
        <taxon>Methanosarcinales</taxon>
        <taxon>Methanosarcinaceae</taxon>
        <taxon>Methanosarcina</taxon>
    </lineage>
</organism>
<dbReference type="GeneID" id="24848260"/>
<evidence type="ECO:0000313" key="2">
    <source>
        <dbReference type="Proteomes" id="UP000066529"/>
    </source>
</evidence>
<dbReference type="EMBL" id="CP009501">
    <property type="protein sequence ID" value="AKB13077.1"/>
    <property type="molecule type" value="Genomic_DNA"/>
</dbReference>
<dbReference type="Proteomes" id="UP000066529">
    <property type="component" value="Chromosome"/>
</dbReference>
<sequence length="146" mass="15582">MKTSMKTSICIGLVILAVVGIAGCAGSNEQKSEVSQPAAEVTTPISEPTTASGTVIATWSGDDGKTTEPFTVPSSPWIVEWDAQNSTKYTQTVFSIFVYDQKNNLIDIAVDSSNATIGSTYEYEPAGVYHLKIFSGMPYNITVKTA</sequence>
<gene>
    <name evidence="1" type="ORF">MSTHT_1319</name>
</gene>
<reference evidence="1 2" key="1">
    <citation type="submission" date="2014-07" db="EMBL/GenBank/DDBJ databases">
        <title>Methanogenic archaea and the global carbon cycle.</title>
        <authorList>
            <person name="Henriksen J.R."/>
            <person name="Luke J."/>
            <person name="Reinhart S."/>
            <person name="Benedict M.N."/>
            <person name="Youngblut N.D."/>
            <person name="Metcalf M.E."/>
            <person name="Whitaker R.J."/>
            <person name="Metcalf W.W."/>
        </authorList>
    </citation>
    <scope>NUCLEOTIDE SEQUENCE [LARGE SCALE GENOMIC DNA]</scope>
    <source>
        <strain evidence="2">ATCC 43570 / DSM 1825 / OCM 12 / VKM B-1830 / TM-1</strain>
    </source>
</reference>
<accession>A0A0E3NBF5</accession>
<name>A0A0E3NBF5_METTT</name>
<dbReference type="AlphaFoldDB" id="A0A0E3NBF5"/>
<dbReference type="PATRIC" id="fig|523844.20.peg.1666"/>
<evidence type="ECO:0000313" key="1">
    <source>
        <dbReference type="EMBL" id="AKB13077.1"/>
    </source>
</evidence>